<dbReference type="Proteomes" id="UP001595891">
    <property type="component" value="Unassembled WGS sequence"/>
</dbReference>
<proteinExistence type="predicted"/>
<dbReference type="InterPro" id="IPR001387">
    <property type="entry name" value="Cro/C1-type_HTH"/>
</dbReference>
<comment type="caution">
    <text evidence="2">The sequence shown here is derived from an EMBL/GenBank/DDBJ whole genome shotgun (WGS) entry which is preliminary data.</text>
</comment>
<gene>
    <name evidence="2" type="ORF">ACFO8L_33215</name>
</gene>
<dbReference type="CDD" id="cd00093">
    <property type="entry name" value="HTH_XRE"/>
    <property type="match status" value="1"/>
</dbReference>
<name>A0ABV9EQJ2_9ACTN</name>
<dbReference type="Gene3D" id="1.10.260.40">
    <property type="entry name" value="lambda repressor-like DNA-binding domains"/>
    <property type="match status" value="1"/>
</dbReference>
<sequence>MPRGPDAVDGSISPWHLLGAALRQWRELAGLTLTETAPKVPIDPSLLAKWERGTRRPAEDAMRRLDQALNAGGILFTMYGFALANETPRPSPAIAERWDAETMDALRRQLLLGGFAAAGSAASAPFQDGLERLRSVVDQTVGDPGIDDFEELVWEYSHAIVARSQVEVLGDLAADVLALQKTMNCVPPRETSRWLRVNARMTNLLAHTLGSTGYARESRHWWTTARRAAERTGDQDVQAAAYASEAVQALHEDRPAVLVLDRADKALALSGGRACVATVEALGARSHALTLAGDVAQACATLDEQVRVFERLPSAVTSDLLSAEGWPTFRLLYSRSLVFTLAGHPSADRAQEEALASYPVGRPRQRAQVELHCAYSEVRRGHIDDGLGHARRVLTGLGDNVTRFVHHMALGVANAVPEVANTRSSVVEYRDLLALPAGRN</sequence>
<dbReference type="SUPFAM" id="SSF47413">
    <property type="entry name" value="lambda repressor-like DNA-binding domains"/>
    <property type="match status" value="1"/>
</dbReference>
<evidence type="ECO:0000313" key="3">
    <source>
        <dbReference type="Proteomes" id="UP001595891"/>
    </source>
</evidence>
<dbReference type="SMART" id="SM00530">
    <property type="entry name" value="HTH_XRE"/>
    <property type="match status" value="1"/>
</dbReference>
<accession>A0ABV9EQJ2</accession>
<protein>
    <submittedName>
        <fullName evidence="2">Helix-turn-helix domain-containing protein</fullName>
    </submittedName>
</protein>
<evidence type="ECO:0000259" key="1">
    <source>
        <dbReference type="PROSITE" id="PS50943"/>
    </source>
</evidence>
<dbReference type="Pfam" id="PF13560">
    <property type="entry name" value="HTH_31"/>
    <property type="match status" value="1"/>
</dbReference>
<organism evidence="2 3">
    <name type="scientific">Sphaerisporangium corydalis</name>
    <dbReference type="NCBI Taxonomy" id="1441875"/>
    <lineage>
        <taxon>Bacteria</taxon>
        <taxon>Bacillati</taxon>
        <taxon>Actinomycetota</taxon>
        <taxon>Actinomycetes</taxon>
        <taxon>Streptosporangiales</taxon>
        <taxon>Streptosporangiaceae</taxon>
        <taxon>Sphaerisporangium</taxon>
    </lineage>
</organism>
<dbReference type="EMBL" id="JBHSFN010000028">
    <property type="protein sequence ID" value="MFC4590995.1"/>
    <property type="molecule type" value="Genomic_DNA"/>
</dbReference>
<dbReference type="PROSITE" id="PS50943">
    <property type="entry name" value="HTH_CROC1"/>
    <property type="match status" value="1"/>
</dbReference>
<dbReference type="RefSeq" id="WP_262843522.1">
    <property type="nucleotide sequence ID" value="NZ_JANZYP010000019.1"/>
</dbReference>
<keyword evidence="3" id="KW-1185">Reference proteome</keyword>
<dbReference type="InterPro" id="IPR010982">
    <property type="entry name" value="Lambda_DNA-bd_dom_sf"/>
</dbReference>
<reference evidence="3" key="1">
    <citation type="journal article" date="2019" name="Int. J. Syst. Evol. Microbiol.">
        <title>The Global Catalogue of Microorganisms (GCM) 10K type strain sequencing project: providing services to taxonomists for standard genome sequencing and annotation.</title>
        <authorList>
            <consortium name="The Broad Institute Genomics Platform"/>
            <consortium name="The Broad Institute Genome Sequencing Center for Infectious Disease"/>
            <person name="Wu L."/>
            <person name="Ma J."/>
        </authorList>
    </citation>
    <scope>NUCLEOTIDE SEQUENCE [LARGE SCALE GENOMIC DNA]</scope>
    <source>
        <strain evidence="3">CCUG 49560</strain>
    </source>
</reference>
<evidence type="ECO:0000313" key="2">
    <source>
        <dbReference type="EMBL" id="MFC4590995.1"/>
    </source>
</evidence>
<feature type="domain" description="HTH cro/C1-type" evidence="1">
    <location>
        <begin position="22"/>
        <end position="75"/>
    </location>
</feature>